<gene>
    <name evidence="2" type="ORF">EWB00_000592</name>
</gene>
<feature type="signal peptide" evidence="1">
    <location>
        <begin position="1"/>
        <end position="19"/>
    </location>
</feature>
<keyword evidence="1" id="KW-0732">Signal</keyword>
<evidence type="ECO:0008006" key="4">
    <source>
        <dbReference type="Google" id="ProtNLM"/>
    </source>
</evidence>
<name>A0A4Z2DID9_SCHJA</name>
<feature type="chain" id="PRO_5021216660" description="Secreted protein" evidence="1">
    <location>
        <begin position="20"/>
        <end position="71"/>
    </location>
</feature>
<comment type="caution">
    <text evidence="2">The sequence shown here is derived from an EMBL/GenBank/DDBJ whole genome shotgun (WGS) entry which is preliminary data.</text>
</comment>
<sequence length="71" mass="8463">MVHHRRILVLIFMNSHAYSWMCSHTTNQFDQVKLIFQANFTFCETRSFSNAAVNNDFIMLHYVRFANVAYI</sequence>
<dbReference type="Proteomes" id="UP000311919">
    <property type="component" value="Unassembled WGS sequence"/>
</dbReference>
<organism evidence="2 3">
    <name type="scientific">Schistosoma japonicum</name>
    <name type="common">Blood fluke</name>
    <dbReference type="NCBI Taxonomy" id="6182"/>
    <lineage>
        <taxon>Eukaryota</taxon>
        <taxon>Metazoa</taxon>
        <taxon>Spiralia</taxon>
        <taxon>Lophotrochozoa</taxon>
        <taxon>Platyhelminthes</taxon>
        <taxon>Trematoda</taxon>
        <taxon>Digenea</taxon>
        <taxon>Strigeidida</taxon>
        <taxon>Schistosomatoidea</taxon>
        <taxon>Schistosomatidae</taxon>
        <taxon>Schistosoma</taxon>
    </lineage>
</organism>
<proteinExistence type="predicted"/>
<dbReference type="AlphaFoldDB" id="A0A4Z2DID9"/>
<evidence type="ECO:0000313" key="2">
    <source>
        <dbReference type="EMBL" id="TNN16249.1"/>
    </source>
</evidence>
<accession>A0A4Z2DID9</accession>
<keyword evidence="3" id="KW-1185">Reference proteome</keyword>
<dbReference type="EMBL" id="SKCS01000122">
    <property type="protein sequence ID" value="TNN16249.1"/>
    <property type="molecule type" value="Genomic_DNA"/>
</dbReference>
<reference evidence="2 3" key="1">
    <citation type="submission" date="2019-03" db="EMBL/GenBank/DDBJ databases">
        <title>An improved genome assembly of the fluke Schistosoma japonicum.</title>
        <authorList>
            <person name="Hu W."/>
            <person name="Luo F."/>
            <person name="Yin M."/>
            <person name="Mo X."/>
            <person name="Sun C."/>
            <person name="Wu Q."/>
            <person name="Zhu B."/>
            <person name="Xiang M."/>
            <person name="Wang J."/>
            <person name="Wang Y."/>
            <person name="Zhang T."/>
            <person name="Xu B."/>
            <person name="Zheng H."/>
            <person name="Feng Z."/>
        </authorList>
    </citation>
    <scope>NUCLEOTIDE SEQUENCE [LARGE SCALE GENOMIC DNA]</scope>
    <source>
        <strain evidence="2">HuSjv2</strain>
        <tissue evidence="2">Worms</tissue>
    </source>
</reference>
<evidence type="ECO:0000256" key="1">
    <source>
        <dbReference type="SAM" id="SignalP"/>
    </source>
</evidence>
<protein>
    <recommendedName>
        <fullName evidence="4">Secreted protein</fullName>
    </recommendedName>
</protein>
<evidence type="ECO:0000313" key="3">
    <source>
        <dbReference type="Proteomes" id="UP000311919"/>
    </source>
</evidence>